<organism evidence="4 5">
    <name type="scientific">Phytopseudomonas seleniipraecipitans</name>
    <dbReference type="NCBI Taxonomy" id="640205"/>
    <lineage>
        <taxon>Bacteria</taxon>
        <taxon>Pseudomonadati</taxon>
        <taxon>Pseudomonadota</taxon>
        <taxon>Gammaproteobacteria</taxon>
        <taxon>Pseudomonadales</taxon>
        <taxon>Pseudomonadaceae</taxon>
        <taxon>Phytopseudomonas</taxon>
    </lineage>
</organism>
<reference evidence="4" key="1">
    <citation type="submission" date="2021-05" db="EMBL/GenBank/DDBJ databases">
        <title>Complete genome sequence of Pseudomonas seleniipraecipitans strain D1-6.</title>
        <authorList>
            <person name="Lafi F."/>
            <person name="Eida A."/>
            <person name="Alam I."/>
            <person name="Hert H."/>
            <person name="Saad M."/>
        </authorList>
    </citation>
    <scope>NUCLEOTIDE SEQUENCE</scope>
    <source>
        <strain evidence="4">D1-6</strain>
    </source>
</reference>
<evidence type="ECO:0000256" key="1">
    <source>
        <dbReference type="ARBA" id="ARBA00022737"/>
    </source>
</evidence>
<keyword evidence="3" id="KW-0812">Transmembrane</keyword>
<keyword evidence="2" id="KW-0802">TPR repeat</keyword>
<feature type="transmembrane region" description="Helical" evidence="3">
    <location>
        <begin position="144"/>
        <end position="166"/>
    </location>
</feature>
<evidence type="ECO:0000313" key="4">
    <source>
        <dbReference type="EMBL" id="UUD65615.1"/>
    </source>
</evidence>
<dbReference type="PROSITE" id="PS51257">
    <property type="entry name" value="PROKAR_LIPOPROTEIN"/>
    <property type="match status" value="1"/>
</dbReference>
<evidence type="ECO:0000256" key="3">
    <source>
        <dbReference type="SAM" id="Phobius"/>
    </source>
</evidence>
<dbReference type="InterPro" id="IPR011990">
    <property type="entry name" value="TPR-like_helical_dom_sf"/>
</dbReference>
<feature type="transmembrane region" description="Helical" evidence="3">
    <location>
        <begin position="226"/>
        <end position="246"/>
    </location>
</feature>
<dbReference type="InterPro" id="IPR052346">
    <property type="entry name" value="O-mannosyl-transferase_TMTC"/>
</dbReference>
<feature type="transmembrane region" description="Helical" evidence="3">
    <location>
        <begin position="305"/>
        <end position="324"/>
    </location>
</feature>
<dbReference type="RefSeq" id="WP_070880643.1">
    <property type="nucleotide sequence ID" value="NZ_CP076114.1"/>
</dbReference>
<protein>
    <submittedName>
        <fullName evidence="4">Tetratricopeptide repeat protein</fullName>
    </submittedName>
</protein>
<accession>A0ABY5JDC3</accession>
<feature type="transmembrane region" description="Helical" evidence="3">
    <location>
        <begin position="384"/>
        <end position="402"/>
    </location>
</feature>
<dbReference type="PANTHER" id="PTHR44227:SF3">
    <property type="entry name" value="PROTEIN O-MANNOSYL-TRANSFERASE TMTC4"/>
    <property type="match status" value="1"/>
</dbReference>
<dbReference type="Proteomes" id="UP000887421">
    <property type="component" value="Chromosome"/>
</dbReference>
<keyword evidence="5" id="KW-1185">Reference proteome</keyword>
<keyword evidence="3" id="KW-1133">Transmembrane helix</keyword>
<proteinExistence type="predicted"/>
<keyword evidence="1" id="KW-0677">Repeat</keyword>
<dbReference type="SUPFAM" id="SSF48452">
    <property type="entry name" value="TPR-like"/>
    <property type="match status" value="1"/>
</dbReference>
<feature type="transmembrane region" description="Helical" evidence="3">
    <location>
        <begin position="94"/>
        <end position="113"/>
    </location>
</feature>
<name>A0ABY5JDC3_9GAMM</name>
<evidence type="ECO:0000313" key="5">
    <source>
        <dbReference type="Proteomes" id="UP000887421"/>
    </source>
</evidence>
<sequence length="637" mass="71482">MSKPFSCVFFISSLLLVVGCYWPGLHGGFLFDDYPNLSDLGAQGGVVDLATLKYFVLNGWSGPTGRPLALLSFLLDDNTWPSIAWGFKVTNLKIHLLCGISLCWLGLLVMRAYGWSEQRAIWVGLLTGTVWLLHPFLVSTTLYIVQRMALLSTFFILIGSIGYLKGRLLLGAPGKSRLAYCVMSLSIGSGTALSLLCKENGALLPMLLLITELLVLRRAPVARVGTYWLTLFLAAPACAVLGYLAWSIDLSANPWPTRGFNQIERVLTESRILWDYIFSLLLPRVEGDGLFQDGIVVSKNLFDPWTTASSLLGILLVLVGAVYWRKKWPLLALAITYFFAAHLIESTVIGLELYFEHRNYLASLFVFLPFSAFVVWLFCERSKFFAGCLAFVVIATLAWMTWERAKLWSDPDRLELFWAAGSPASPRAQNAIATYLLNQGRAEDALAHIQSASAVLPNSSLLTIRLLLMKVDTNAATQEDFLYAAKKLSRQPFDAQTVSGLRLLVERLAVSRSTFGYHADMLQLLQQLEQDGPYSQMPLFLRLSAYLQAQIYLSSGSPEKALKFYRLAMQRYNEIDASMAMVAEMATARNYDYALIMLQQAEDILEKTPDHRLKRERLFYLSEISRIRSAIEHDQSR</sequence>
<feature type="transmembrane region" description="Helical" evidence="3">
    <location>
        <begin position="120"/>
        <end position="138"/>
    </location>
</feature>
<feature type="transmembrane region" description="Helical" evidence="3">
    <location>
        <begin position="331"/>
        <end position="354"/>
    </location>
</feature>
<dbReference type="Gene3D" id="1.25.40.10">
    <property type="entry name" value="Tetratricopeptide repeat domain"/>
    <property type="match status" value="1"/>
</dbReference>
<dbReference type="EMBL" id="CP076114">
    <property type="protein sequence ID" value="UUD65615.1"/>
    <property type="molecule type" value="Genomic_DNA"/>
</dbReference>
<gene>
    <name evidence="4" type="ORF">D16iCDA_08145</name>
</gene>
<feature type="transmembrane region" description="Helical" evidence="3">
    <location>
        <begin position="360"/>
        <end position="379"/>
    </location>
</feature>
<keyword evidence="3" id="KW-0472">Membrane</keyword>
<dbReference type="PANTHER" id="PTHR44227">
    <property type="match status" value="1"/>
</dbReference>
<evidence type="ECO:0000256" key="2">
    <source>
        <dbReference type="ARBA" id="ARBA00022803"/>
    </source>
</evidence>